<dbReference type="GO" id="GO:0031412">
    <property type="term" value="P:gas vesicle organization"/>
    <property type="evidence" value="ECO:0007669"/>
    <property type="project" value="InterPro"/>
</dbReference>
<proteinExistence type="inferred from homology"/>
<dbReference type="EMBL" id="VSSQ01106244">
    <property type="protein sequence ID" value="MPN45973.1"/>
    <property type="molecule type" value="Genomic_DNA"/>
</dbReference>
<organism evidence="4">
    <name type="scientific">bioreactor metagenome</name>
    <dbReference type="NCBI Taxonomy" id="1076179"/>
    <lineage>
        <taxon>unclassified sequences</taxon>
        <taxon>metagenomes</taxon>
        <taxon>ecological metagenomes</taxon>
    </lineage>
</organism>
<dbReference type="PANTHER" id="PTHR36852">
    <property type="entry name" value="PROTEIN GVPL 2"/>
    <property type="match status" value="1"/>
</dbReference>
<comment type="caution">
    <text evidence="4">The sequence shown here is derived from an EMBL/GenBank/DDBJ whole genome shotgun (WGS) entry which is preliminary data.</text>
</comment>
<evidence type="ECO:0008006" key="5">
    <source>
        <dbReference type="Google" id="ProtNLM"/>
    </source>
</evidence>
<evidence type="ECO:0000313" key="4">
    <source>
        <dbReference type="EMBL" id="MPN45973.1"/>
    </source>
</evidence>
<evidence type="ECO:0000256" key="1">
    <source>
        <dbReference type="ARBA" id="ARBA00022987"/>
    </source>
</evidence>
<reference evidence="4" key="1">
    <citation type="submission" date="2019-08" db="EMBL/GenBank/DDBJ databases">
        <authorList>
            <person name="Kucharzyk K."/>
            <person name="Murdoch R.W."/>
            <person name="Higgins S."/>
            <person name="Loffler F."/>
        </authorList>
    </citation>
    <scope>NUCLEOTIDE SEQUENCE</scope>
</reference>
<keyword evidence="1" id="KW-0304">Gas vesicle</keyword>
<evidence type="ECO:0000256" key="3">
    <source>
        <dbReference type="ARBA" id="ARBA00035643"/>
    </source>
</evidence>
<accession>A0A645IF23</accession>
<dbReference type="PANTHER" id="PTHR36852:SF1">
    <property type="entry name" value="PROTEIN GVPL 2"/>
    <property type="match status" value="1"/>
</dbReference>
<evidence type="ECO:0000256" key="2">
    <source>
        <dbReference type="ARBA" id="ARBA00035108"/>
    </source>
</evidence>
<comment type="subcellular location">
    <subcellularLocation>
        <location evidence="2">Gas vesicle</location>
    </subcellularLocation>
</comment>
<protein>
    <recommendedName>
        <fullName evidence="5">Gas vesicle synthesis protein GvpL/GvpF</fullName>
    </recommendedName>
</protein>
<name>A0A645IF23_9ZZZZ</name>
<comment type="similarity">
    <text evidence="3">Belongs to the gas vesicle GvpF/GvpL family.</text>
</comment>
<gene>
    <name evidence="4" type="ORF">SDC9_193552</name>
</gene>
<dbReference type="Pfam" id="PF06386">
    <property type="entry name" value="GvpL_GvpF"/>
    <property type="match status" value="1"/>
</dbReference>
<dbReference type="GO" id="GO:0031411">
    <property type="term" value="C:gas vesicle"/>
    <property type="evidence" value="ECO:0007669"/>
    <property type="project" value="UniProtKB-SubCell"/>
</dbReference>
<dbReference type="InterPro" id="IPR009430">
    <property type="entry name" value="GvpL/GvpF"/>
</dbReference>
<dbReference type="AlphaFoldDB" id="A0A645IF23"/>
<sequence>MKFITIFTSEDRVKESIRENLSQFAIHFEKIQGCEEMSVKFYCDPAVYKDFYMGEELKSFEKSLAGKSKGSVFFLRKKFESEIDEKIRDRICRTANGFSEVLNEYAQDIKSNKLLAKEITGIETPMVLNCAYLVKTEQMDGFCAKCRELWENSIAKGFTIEWTGPWPPYNFCQ</sequence>